<dbReference type="InterPro" id="IPR058240">
    <property type="entry name" value="rSAM_sf"/>
</dbReference>
<evidence type="ECO:0000313" key="7">
    <source>
        <dbReference type="Proteomes" id="UP000680206"/>
    </source>
</evidence>
<evidence type="ECO:0000313" key="6">
    <source>
        <dbReference type="EMBL" id="MBO2456724.1"/>
    </source>
</evidence>
<keyword evidence="2" id="KW-0479">Metal-binding</keyword>
<dbReference type="NCBIfam" id="TIGR04269">
    <property type="entry name" value="SAM_SPASM_FxsB"/>
    <property type="match status" value="1"/>
</dbReference>
<keyword evidence="3" id="KW-0408">Iron</keyword>
<evidence type="ECO:0000256" key="1">
    <source>
        <dbReference type="ARBA" id="ARBA00022691"/>
    </source>
</evidence>
<keyword evidence="4" id="KW-0411">Iron-sulfur</keyword>
<feature type="domain" description="Radical SAM core" evidence="5">
    <location>
        <begin position="26"/>
        <end position="261"/>
    </location>
</feature>
<dbReference type="SFLD" id="SFLDG01072">
    <property type="entry name" value="dehydrogenase_like"/>
    <property type="match status" value="1"/>
</dbReference>
<dbReference type="SFLD" id="SFLDG01386">
    <property type="entry name" value="main_SPASM_domain-containing"/>
    <property type="match status" value="1"/>
</dbReference>
<dbReference type="InterPro" id="IPR023867">
    <property type="entry name" value="Sulphatase_maturase_rSAM"/>
</dbReference>
<evidence type="ECO:0000259" key="5">
    <source>
        <dbReference type="PROSITE" id="PS51918"/>
    </source>
</evidence>
<dbReference type="InterPro" id="IPR007197">
    <property type="entry name" value="rSAM"/>
</dbReference>
<dbReference type="PROSITE" id="PS51918">
    <property type="entry name" value="RADICAL_SAM"/>
    <property type="match status" value="1"/>
</dbReference>
<comment type="caution">
    <text evidence="6">The sequence shown here is derived from an EMBL/GenBank/DDBJ whole genome shotgun (WGS) entry which is preliminary data.</text>
</comment>
<dbReference type="RefSeq" id="WP_208236910.1">
    <property type="nucleotide sequence ID" value="NZ_JAGEPF010000002.1"/>
</dbReference>
<dbReference type="EMBL" id="JAGEPF010000002">
    <property type="protein sequence ID" value="MBO2456724.1"/>
    <property type="molecule type" value="Genomic_DNA"/>
</dbReference>
<dbReference type="InterPro" id="IPR026335">
    <property type="entry name" value="rSAM_SPASM_FxsB"/>
</dbReference>
<sequence length="408" mass="43974">MPDAAESGPEWPSDGLDVAGLVGGGWRPVPFSEVVLKIHGRCNLACDYCYVYESTDQTWRTRPRAMAPDVVAKTAARLGEHVREHALSEVTVVLHGGEPLLAGGSAIAGAVERFRSALPGSCAVEVTTQTNGVLLSDAMLSMLDDNGVGVAVSLDGDEEGHDRHRRRADGRGSHADVMRGLNRLAGAHRRLYRGLLCTVDLDNDPIRTYEALLETRPPRIDFLLPHGTWSAPPPRRPVDGDATPYADWLIAIFDRWYHAPRKETGVRLFEEILNLLLGAQSRSENIGLSPVAMIVVDTDGTMQQVDTLKTSYAGAPETGLTVFGSSFDDALLHPGVVARQIGLAALSQTCRSCGVRDICGGGAYAHRYREGDGYLNPSVYCPDLMALISHIGRTVQHDLALATTAPGH</sequence>
<organism evidence="6 7">
    <name type="scientific">Actinomadura violacea</name>
    <dbReference type="NCBI Taxonomy" id="2819934"/>
    <lineage>
        <taxon>Bacteria</taxon>
        <taxon>Bacillati</taxon>
        <taxon>Actinomycetota</taxon>
        <taxon>Actinomycetes</taxon>
        <taxon>Streptosporangiales</taxon>
        <taxon>Thermomonosporaceae</taxon>
        <taxon>Actinomadura</taxon>
    </lineage>
</organism>
<keyword evidence="1" id="KW-0949">S-adenosyl-L-methionine</keyword>
<dbReference type="SUPFAM" id="SSF102114">
    <property type="entry name" value="Radical SAM enzymes"/>
    <property type="match status" value="1"/>
</dbReference>
<dbReference type="Pfam" id="PF04055">
    <property type="entry name" value="Radical_SAM"/>
    <property type="match status" value="1"/>
</dbReference>
<dbReference type="PANTHER" id="PTHR43273">
    <property type="entry name" value="ANAEROBIC SULFATASE-MATURATING ENZYME HOMOLOG ASLB-RELATED"/>
    <property type="match status" value="1"/>
</dbReference>
<dbReference type="Proteomes" id="UP000680206">
    <property type="component" value="Unassembled WGS sequence"/>
</dbReference>
<keyword evidence="7" id="KW-1185">Reference proteome</keyword>
<dbReference type="CDD" id="cd01335">
    <property type="entry name" value="Radical_SAM"/>
    <property type="match status" value="1"/>
</dbReference>
<gene>
    <name evidence="6" type="ORF">J4709_03845</name>
</gene>
<evidence type="ECO:0000256" key="4">
    <source>
        <dbReference type="ARBA" id="ARBA00023014"/>
    </source>
</evidence>
<evidence type="ECO:0000256" key="2">
    <source>
        <dbReference type="ARBA" id="ARBA00022723"/>
    </source>
</evidence>
<proteinExistence type="predicted"/>
<accession>A0ABS3RJ10</accession>
<dbReference type="Gene3D" id="3.20.20.70">
    <property type="entry name" value="Aldolase class I"/>
    <property type="match status" value="1"/>
</dbReference>
<dbReference type="InterPro" id="IPR013785">
    <property type="entry name" value="Aldolase_TIM"/>
</dbReference>
<protein>
    <submittedName>
        <fullName evidence="6">FxsB family radical SAM/SPASM domain protein</fullName>
    </submittedName>
</protein>
<name>A0ABS3RJ10_9ACTN</name>
<reference evidence="6 7" key="1">
    <citation type="submission" date="2021-03" db="EMBL/GenBank/DDBJ databases">
        <title>Actinomadura violae sp. nov., isolated from lichen in Thailand.</title>
        <authorList>
            <person name="Kanchanasin P."/>
            <person name="Saeng-In P."/>
            <person name="Phongsopitanun W."/>
            <person name="Yuki M."/>
            <person name="Kudo T."/>
            <person name="Ohkuma M."/>
            <person name="Tanasupawat S."/>
        </authorList>
    </citation>
    <scope>NUCLEOTIDE SEQUENCE [LARGE SCALE GENOMIC DNA]</scope>
    <source>
        <strain evidence="6 7">LCR2-06</strain>
    </source>
</reference>
<dbReference type="SFLD" id="SFLDS00029">
    <property type="entry name" value="Radical_SAM"/>
    <property type="match status" value="1"/>
</dbReference>
<dbReference type="PANTHER" id="PTHR43273:SF8">
    <property type="entry name" value="RADICAL SAM DOMAIN PROTEIN"/>
    <property type="match status" value="1"/>
</dbReference>
<evidence type="ECO:0000256" key="3">
    <source>
        <dbReference type="ARBA" id="ARBA00023004"/>
    </source>
</evidence>
<dbReference type="SFLD" id="SFLDG01067">
    <property type="entry name" value="SPASM/twitch_domain_containing"/>
    <property type="match status" value="1"/>
</dbReference>